<dbReference type="PANTHER" id="PTHR46182:SF2">
    <property type="entry name" value="FI19480P1"/>
    <property type="match status" value="1"/>
</dbReference>
<dbReference type="PROSITE" id="PS51257">
    <property type="entry name" value="PROKAR_LIPOPROTEIN"/>
    <property type="match status" value="1"/>
</dbReference>
<dbReference type="SUPFAM" id="SSF69322">
    <property type="entry name" value="Tricorn protease domain 2"/>
    <property type="match status" value="1"/>
</dbReference>
<dbReference type="InterPro" id="IPR035986">
    <property type="entry name" value="PKD_dom_sf"/>
</dbReference>
<dbReference type="PROSITE" id="PS50093">
    <property type="entry name" value="PKD"/>
    <property type="match status" value="1"/>
</dbReference>
<feature type="domain" description="PKD" evidence="2">
    <location>
        <begin position="262"/>
        <end position="351"/>
    </location>
</feature>
<dbReference type="Gene3D" id="2.60.40.10">
    <property type="entry name" value="Immunoglobulins"/>
    <property type="match status" value="5"/>
</dbReference>
<dbReference type="SMART" id="SM00089">
    <property type="entry name" value="PKD"/>
    <property type="match status" value="5"/>
</dbReference>
<feature type="signal peptide" evidence="1">
    <location>
        <begin position="1"/>
        <end position="36"/>
    </location>
</feature>
<dbReference type="InterPro" id="IPR013783">
    <property type="entry name" value="Ig-like_fold"/>
</dbReference>
<comment type="caution">
    <text evidence="3">The sequence shown here is derived from an EMBL/GenBank/DDBJ whole genome shotgun (WGS) entry which is preliminary data.</text>
</comment>
<feature type="chain" id="PRO_5046560513" evidence="1">
    <location>
        <begin position="37"/>
        <end position="874"/>
    </location>
</feature>
<sequence>MMIKKHIRFNRWPWLMPALMLVALLSGCGGGSGASALPANTAPHVAMLLGGQVRAGAAGADASATVGSDVLLSGAGSTDAEGDALSYNWTIVSKPSTSALVLGASSGAQVTVKPDVGGTYVFNLKVTDSKGASSEQHATLLVDNSAPVSAIVVSVSYTAQPVIKPTQSVSVGAAIVLDASASTDPDGDPVTNSWQILEQPALSKAALVIGGKTARLVVDAVGLYKVRARGTDPKGAYSDTVYVFDASNQAPALVLVGNVTPQALDAGKSSLQASVGYVVSLNGSASSDPAGKALSYAWTLSSKPAASALQLNGTNAPILQFAPDVLGEYVVKLTVSNSTGETSFYSTTVSVNNNRPLASISSNATPVALPSGPSVRYPANTVITLRGGASSDADGDPITYAWSLVEKPAGSGTTLSSASSVNVQLTPDKDGLYGVLLRTTDPSGAYSEQRLNVEVGTYAPVAVVDRSAITTLAGTTVTASAALSYDEDGDKLSYAWALDAYPVGSRAAIASPSGPNLSFTPDMAGTYVASVTVSDGKRSSIAYVTVRVLAAISGTLELPFVPLEARYSRGLDRLVVVASNPNTLKIVDPFTGAIKSVVLPAAVKSLQLSNDGKLAAVLHEGVLSLVDVSSATLLRSSATGGSHTDAFITNSGVAYLIGQTGGQWVRPGVIVLNARTGEKMSELDYANGFFYGTQRGIFAESKNKAFLIAAGLSPSDISYFTVDGKSNAVLSSGDSPYHGDYAMYSPLYLSENQDLVFTAAGNYFQSETLRYAGRLDMTGQLTSLSHSVAMDETLALASTGGSYPDYAVSYPTVYKRYTGALLLPAPDLTLPLIGGVQSYGVGIFHSADGHHVALVQTGSAQQNAQGVKYYLTYR</sequence>
<dbReference type="Pfam" id="PF00801">
    <property type="entry name" value="PKD"/>
    <property type="match status" value="1"/>
</dbReference>
<evidence type="ECO:0000313" key="4">
    <source>
        <dbReference type="Proteomes" id="UP000735592"/>
    </source>
</evidence>
<accession>A0ABW9SRQ8</accession>
<dbReference type="Proteomes" id="UP000735592">
    <property type="component" value="Unassembled WGS sequence"/>
</dbReference>
<proteinExistence type="predicted"/>
<organism evidence="3 4">
    <name type="scientific">Pseudoduganella danionis</name>
    <dbReference type="NCBI Taxonomy" id="1890295"/>
    <lineage>
        <taxon>Bacteria</taxon>
        <taxon>Pseudomonadati</taxon>
        <taxon>Pseudomonadota</taxon>
        <taxon>Betaproteobacteria</taxon>
        <taxon>Burkholderiales</taxon>
        <taxon>Oxalobacteraceae</taxon>
        <taxon>Telluria group</taxon>
        <taxon>Pseudoduganella</taxon>
    </lineage>
</organism>
<evidence type="ECO:0000313" key="3">
    <source>
        <dbReference type="EMBL" id="MTW34841.1"/>
    </source>
</evidence>
<dbReference type="PANTHER" id="PTHR46182">
    <property type="entry name" value="FI19480P1"/>
    <property type="match status" value="1"/>
</dbReference>
<protein>
    <submittedName>
        <fullName evidence="3">PKD domain-containing protein</fullName>
    </submittedName>
</protein>
<dbReference type="InterPro" id="IPR029865">
    <property type="entry name" value="KIAA0319-like"/>
</dbReference>
<gene>
    <name evidence="3" type="ORF">GM655_18730</name>
</gene>
<reference evidence="3 4" key="1">
    <citation type="submission" date="2019-11" db="EMBL/GenBank/DDBJ databases">
        <title>Type strains purchased from KCTC, JCM and DSMZ.</title>
        <authorList>
            <person name="Lu H."/>
        </authorList>
    </citation>
    <scope>NUCLEOTIDE SEQUENCE [LARGE SCALE GENOMIC DNA]</scope>
    <source>
        <strain evidence="3 4">DSM 103461</strain>
    </source>
</reference>
<name>A0ABW9SRQ8_9BURK</name>
<dbReference type="InterPro" id="IPR022409">
    <property type="entry name" value="PKD/Chitinase_dom"/>
</dbReference>
<keyword evidence="4" id="KW-1185">Reference proteome</keyword>
<dbReference type="CDD" id="cd00146">
    <property type="entry name" value="PKD"/>
    <property type="match status" value="1"/>
</dbReference>
<dbReference type="EMBL" id="WNKW01000006">
    <property type="protein sequence ID" value="MTW34841.1"/>
    <property type="molecule type" value="Genomic_DNA"/>
</dbReference>
<dbReference type="InterPro" id="IPR000601">
    <property type="entry name" value="PKD_dom"/>
</dbReference>
<keyword evidence="1" id="KW-0732">Signal</keyword>
<evidence type="ECO:0000256" key="1">
    <source>
        <dbReference type="SAM" id="SignalP"/>
    </source>
</evidence>
<dbReference type="SUPFAM" id="SSF49299">
    <property type="entry name" value="PKD domain"/>
    <property type="match status" value="4"/>
</dbReference>
<dbReference type="Pfam" id="PF22352">
    <property type="entry name" value="K319L-like_PKD"/>
    <property type="match status" value="3"/>
</dbReference>
<evidence type="ECO:0000259" key="2">
    <source>
        <dbReference type="PROSITE" id="PS50093"/>
    </source>
</evidence>